<dbReference type="SUPFAM" id="SSF55200">
    <property type="entry name" value="Translation initiation factor IF3, C-terminal domain"/>
    <property type="match status" value="1"/>
</dbReference>
<dbReference type="InterPro" id="IPR019815">
    <property type="entry name" value="Translation_initiation_fac_3_C"/>
</dbReference>
<name>A0A2M8EPS4_9BACT</name>
<dbReference type="Pfam" id="PF05198">
    <property type="entry name" value="IF3_N"/>
    <property type="match status" value="1"/>
</dbReference>
<organism evidence="7 8">
    <name type="scientific">Candidatus Uhrbacteria bacterium CG_4_9_14_0_2_um_filter_41_50</name>
    <dbReference type="NCBI Taxonomy" id="1975031"/>
    <lineage>
        <taxon>Bacteria</taxon>
        <taxon>Candidatus Uhriibacteriota</taxon>
    </lineage>
</organism>
<evidence type="ECO:0000313" key="8">
    <source>
        <dbReference type="Proteomes" id="UP000230251"/>
    </source>
</evidence>
<evidence type="ECO:0000313" key="7">
    <source>
        <dbReference type="EMBL" id="PJC24732.1"/>
    </source>
</evidence>
<dbReference type="InterPro" id="IPR001288">
    <property type="entry name" value="Translation_initiation_fac_3"/>
</dbReference>
<dbReference type="Proteomes" id="UP000230251">
    <property type="component" value="Unassembled WGS sequence"/>
</dbReference>
<comment type="caution">
    <text evidence="7">The sequence shown here is derived from an EMBL/GenBank/DDBJ whole genome shotgun (WGS) entry which is preliminary data.</text>
</comment>
<dbReference type="GO" id="GO:0043022">
    <property type="term" value="F:ribosome binding"/>
    <property type="evidence" value="ECO:0007669"/>
    <property type="project" value="TreeGrafter"/>
</dbReference>
<dbReference type="PANTHER" id="PTHR10938:SF0">
    <property type="entry name" value="TRANSLATION INITIATION FACTOR IF-3, MITOCHONDRIAL"/>
    <property type="match status" value="1"/>
</dbReference>
<sequence>MRIHRHRQKKPKYQIPGFKVNEKITAPEVRVVFDGEAQVMSTKKAIEMASERGMDLIEVSPKAEPPVCKVMEYGTFKYQKEKEIKKQRAASKEVEIKGIRISFKIGASDLDVRLQQAKKFLEKGHKLKIEMQLRGREREHKNRAKEIFNNFVELLKPDYDVKVESPVQFQSGRMNMIVARNK</sequence>
<evidence type="ECO:0000256" key="2">
    <source>
        <dbReference type="ARBA" id="ARBA00022540"/>
    </source>
</evidence>
<dbReference type="InterPro" id="IPR036787">
    <property type="entry name" value="T_IF-3_N_sf"/>
</dbReference>
<evidence type="ECO:0000256" key="3">
    <source>
        <dbReference type="ARBA" id="ARBA00022917"/>
    </source>
</evidence>
<protein>
    <recommendedName>
        <fullName evidence="4">Translation initiation factor IF-3</fullName>
    </recommendedName>
</protein>
<keyword evidence="3" id="KW-0648">Protein biosynthesis</keyword>
<feature type="domain" description="Translation initiation factor 3 N-terminal" evidence="6">
    <location>
        <begin position="20"/>
        <end position="86"/>
    </location>
</feature>
<dbReference type="GO" id="GO:0032790">
    <property type="term" value="P:ribosome disassembly"/>
    <property type="evidence" value="ECO:0007669"/>
    <property type="project" value="TreeGrafter"/>
</dbReference>
<dbReference type="GO" id="GO:0003743">
    <property type="term" value="F:translation initiation factor activity"/>
    <property type="evidence" value="ECO:0007669"/>
    <property type="project" value="UniProtKB-UniRule"/>
</dbReference>
<proteinExistence type="inferred from homology"/>
<dbReference type="EMBL" id="PFSI01000020">
    <property type="protein sequence ID" value="PJC24732.1"/>
    <property type="molecule type" value="Genomic_DNA"/>
</dbReference>
<dbReference type="GO" id="GO:0005737">
    <property type="term" value="C:cytoplasm"/>
    <property type="evidence" value="ECO:0007669"/>
    <property type="project" value="UniProtKB-ARBA"/>
</dbReference>
<dbReference type="Gene3D" id="3.10.20.80">
    <property type="entry name" value="Translation initiation factor 3 (IF-3), N-terminal domain"/>
    <property type="match status" value="1"/>
</dbReference>
<dbReference type="InterPro" id="IPR036788">
    <property type="entry name" value="T_IF-3_C_sf"/>
</dbReference>
<dbReference type="NCBIfam" id="TIGR00168">
    <property type="entry name" value="infC"/>
    <property type="match status" value="1"/>
</dbReference>
<evidence type="ECO:0000256" key="1">
    <source>
        <dbReference type="ARBA" id="ARBA00005439"/>
    </source>
</evidence>
<dbReference type="Gene3D" id="3.30.110.10">
    <property type="entry name" value="Translation initiation factor 3 (IF-3), C-terminal domain"/>
    <property type="match status" value="1"/>
</dbReference>
<gene>
    <name evidence="7" type="ORF">CO057_01295</name>
</gene>
<accession>A0A2M8EPS4</accession>
<evidence type="ECO:0000259" key="6">
    <source>
        <dbReference type="Pfam" id="PF05198"/>
    </source>
</evidence>
<reference evidence="8" key="1">
    <citation type="submission" date="2017-09" db="EMBL/GenBank/DDBJ databases">
        <title>Depth-based differentiation of microbial function through sediment-hosted aquifers and enrichment of novel symbionts in the deep terrestrial subsurface.</title>
        <authorList>
            <person name="Probst A.J."/>
            <person name="Ladd B."/>
            <person name="Jarett J.K."/>
            <person name="Geller-Mcgrath D.E."/>
            <person name="Sieber C.M.K."/>
            <person name="Emerson J.B."/>
            <person name="Anantharaman K."/>
            <person name="Thomas B.C."/>
            <person name="Malmstrom R."/>
            <person name="Stieglmeier M."/>
            <person name="Klingl A."/>
            <person name="Woyke T."/>
            <person name="Ryan C.M."/>
            <person name="Banfield J.F."/>
        </authorList>
    </citation>
    <scope>NUCLEOTIDE SEQUENCE [LARGE SCALE GENOMIC DNA]</scope>
</reference>
<evidence type="ECO:0000259" key="5">
    <source>
        <dbReference type="Pfam" id="PF00707"/>
    </source>
</evidence>
<dbReference type="Pfam" id="PF00707">
    <property type="entry name" value="IF3_C"/>
    <property type="match status" value="1"/>
</dbReference>
<feature type="domain" description="Translation initiation factor 3 C-terminal" evidence="5">
    <location>
        <begin position="94"/>
        <end position="180"/>
    </location>
</feature>
<dbReference type="AlphaFoldDB" id="A0A2M8EPS4"/>
<comment type="similarity">
    <text evidence="1">Belongs to the IF-3 family.</text>
</comment>
<keyword evidence="2 7" id="KW-0396">Initiation factor</keyword>
<dbReference type="PANTHER" id="PTHR10938">
    <property type="entry name" value="TRANSLATION INITIATION FACTOR IF-3"/>
    <property type="match status" value="1"/>
</dbReference>
<dbReference type="InterPro" id="IPR019814">
    <property type="entry name" value="Translation_initiation_fac_3_N"/>
</dbReference>
<dbReference type="SUPFAM" id="SSF54364">
    <property type="entry name" value="Translation initiation factor IF3, N-terminal domain"/>
    <property type="match status" value="1"/>
</dbReference>
<evidence type="ECO:0000256" key="4">
    <source>
        <dbReference type="NCBIfam" id="TIGR00168"/>
    </source>
</evidence>